<sequence length="293" mass="34328">MGTRYDEIMKTKNFLPFRMGYITEDMAEKARKELGETEEVRLNAIAEMRKLVQAEPKLVCRTDDAFLLQYLRARKFNVKKAFSLLQNFYQTKEAYPEVYDKFDVETVRKVFKTLASTCLPYRDEEGCPVIFLQWGKWNPDEYTIQTALSVLTATALFCVQDPATQICGVRIVLDVRGSSLKHLRCLTPRYLHLFSKALRNCLPIRFKGIHIYNESTIFQYIWSVLKLFLTEKIKKRVHFHGDNQKSLHKFIPKAILPSEYGGDNINFSSSDYFPNEIESFYEQFTELHQTGYE</sequence>
<dbReference type="PROSITE" id="PS50191">
    <property type="entry name" value="CRAL_TRIO"/>
    <property type="match status" value="1"/>
</dbReference>
<dbReference type="InterPro" id="IPR011074">
    <property type="entry name" value="CRAL/TRIO_N_dom"/>
</dbReference>
<evidence type="ECO:0000259" key="1">
    <source>
        <dbReference type="PROSITE" id="PS50191"/>
    </source>
</evidence>
<dbReference type="SMART" id="SM01100">
    <property type="entry name" value="CRAL_TRIO_N"/>
    <property type="match status" value="1"/>
</dbReference>
<dbReference type="Proteomes" id="UP000054359">
    <property type="component" value="Unassembled WGS sequence"/>
</dbReference>
<dbReference type="Pfam" id="PF03765">
    <property type="entry name" value="CRAL_TRIO_N"/>
    <property type="match status" value="1"/>
</dbReference>
<dbReference type="CDD" id="cd00170">
    <property type="entry name" value="SEC14"/>
    <property type="match status" value="1"/>
</dbReference>
<dbReference type="GO" id="GO:1902936">
    <property type="term" value="F:phosphatidylinositol bisphosphate binding"/>
    <property type="evidence" value="ECO:0007669"/>
    <property type="project" value="TreeGrafter"/>
</dbReference>
<dbReference type="Gene3D" id="1.10.8.20">
    <property type="entry name" value="N-terminal domain of phosphatidylinositol transfer protein sec14p"/>
    <property type="match status" value="1"/>
</dbReference>
<dbReference type="Gene3D" id="3.40.525.10">
    <property type="entry name" value="CRAL-TRIO lipid binding domain"/>
    <property type="match status" value="1"/>
</dbReference>
<dbReference type="OMA" id="AWNTEIC"/>
<evidence type="ECO:0000313" key="3">
    <source>
        <dbReference type="Proteomes" id="UP000054359"/>
    </source>
</evidence>
<dbReference type="STRING" id="407821.A0A087U568"/>
<feature type="non-terminal residue" evidence="2">
    <location>
        <position position="293"/>
    </location>
</feature>
<dbReference type="OrthoDB" id="75724at2759"/>
<dbReference type="PANTHER" id="PTHR10174">
    <property type="entry name" value="ALPHA-TOCOPHEROL TRANSFER PROTEIN-RELATED"/>
    <property type="match status" value="1"/>
</dbReference>
<proteinExistence type="predicted"/>
<dbReference type="GO" id="GO:0016020">
    <property type="term" value="C:membrane"/>
    <property type="evidence" value="ECO:0007669"/>
    <property type="project" value="TreeGrafter"/>
</dbReference>
<reference evidence="2 3" key="1">
    <citation type="submission" date="2013-11" db="EMBL/GenBank/DDBJ databases">
        <title>Genome sequencing of Stegodyphus mimosarum.</title>
        <authorList>
            <person name="Bechsgaard J."/>
        </authorList>
    </citation>
    <scope>NUCLEOTIDE SEQUENCE [LARGE SCALE GENOMIC DNA]</scope>
</reference>
<dbReference type="PRINTS" id="PR00180">
    <property type="entry name" value="CRETINALDHBP"/>
</dbReference>
<gene>
    <name evidence="2" type="ORF">X975_09633</name>
</gene>
<dbReference type="PANTHER" id="PTHR10174:SF130">
    <property type="entry name" value="ALPHA-TOCOPHEROL TRANSFER PROTEIN-LIKE"/>
    <property type="match status" value="1"/>
</dbReference>
<evidence type="ECO:0000313" key="2">
    <source>
        <dbReference type="EMBL" id="KFM72507.1"/>
    </source>
</evidence>
<dbReference type="SUPFAM" id="SSF46938">
    <property type="entry name" value="CRAL/TRIO N-terminal domain"/>
    <property type="match status" value="1"/>
</dbReference>
<dbReference type="InterPro" id="IPR036273">
    <property type="entry name" value="CRAL/TRIO_N_dom_sf"/>
</dbReference>
<dbReference type="InterPro" id="IPR001251">
    <property type="entry name" value="CRAL-TRIO_dom"/>
</dbReference>
<dbReference type="EMBL" id="KK118228">
    <property type="protein sequence ID" value="KFM72507.1"/>
    <property type="molecule type" value="Genomic_DNA"/>
</dbReference>
<name>A0A087U568_STEMI</name>
<organism evidence="2 3">
    <name type="scientific">Stegodyphus mimosarum</name>
    <name type="common">African social velvet spider</name>
    <dbReference type="NCBI Taxonomy" id="407821"/>
    <lineage>
        <taxon>Eukaryota</taxon>
        <taxon>Metazoa</taxon>
        <taxon>Ecdysozoa</taxon>
        <taxon>Arthropoda</taxon>
        <taxon>Chelicerata</taxon>
        <taxon>Arachnida</taxon>
        <taxon>Araneae</taxon>
        <taxon>Araneomorphae</taxon>
        <taxon>Entelegynae</taxon>
        <taxon>Eresoidea</taxon>
        <taxon>Eresidae</taxon>
        <taxon>Stegodyphus</taxon>
    </lineage>
</organism>
<dbReference type="AlphaFoldDB" id="A0A087U568"/>
<protein>
    <submittedName>
        <fullName evidence="2">Alpha-tocopherol transfer protein-like protein</fullName>
    </submittedName>
</protein>
<keyword evidence="3" id="KW-1185">Reference proteome</keyword>
<feature type="domain" description="CRAL-TRIO" evidence="1">
    <location>
        <begin position="107"/>
        <end position="268"/>
    </location>
</feature>
<dbReference type="InterPro" id="IPR036865">
    <property type="entry name" value="CRAL-TRIO_dom_sf"/>
</dbReference>
<dbReference type="Pfam" id="PF00650">
    <property type="entry name" value="CRAL_TRIO"/>
    <property type="match status" value="1"/>
</dbReference>
<dbReference type="SMART" id="SM00516">
    <property type="entry name" value="SEC14"/>
    <property type="match status" value="1"/>
</dbReference>
<accession>A0A087U568</accession>
<dbReference type="SUPFAM" id="SSF52087">
    <property type="entry name" value="CRAL/TRIO domain"/>
    <property type="match status" value="1"/>
</dbReference>
<dbReference type="Gene3D" id="1.20.5.1200">
    <property type="entry name" value="Alpha-tocopherol transfer"/>
    <property type="match status" value="1"/>
</dbReference>